<dbReference type="InterPro" id="IPR001563">
    <property type="entry name" value="Peptidase_S10"/>
</dbReference>
<reference evidence="7 8" key="1">
    <citation type="journal article" date="2021" name="Int. J. Syst. Evol. Microbiol.">
        <title>Steroidobacter gossypii sp. nov., isolated from soil of cotton cropping field.</title>
        <authorList>
            <person name="Huang R."/>
            <person name="Yang S."/>
            <person name="Zhen C."/>
            <person name="Liu W."/>
        </authorList>
    </citation>
    <scope>NUCLEOTIDE SEQUENCE [LARGE SCALE GENOMIC DNA]</scope>
    <source>
        <strain evidence="7 8">S1-65</strain>
    </source>
</reference>
<evidence type="ECO:0000256" key="2">
    <source>
        <dbReference type="ARBA" id="ARBA00022670"/>
    </source>
</evidence>
<evidence type="ECO:0000256" key="1">
    <source>
        <dbReference type="ARBA" id="ARBA00022645"/>
    </source>
</evidence>
<organism evidence="7 8">
    <name type="scientific">Steroidobacter gossypii</name>
    <dbReference type="NCBI Taxonomy" id="2805490"/>
    <lineage>
        <taxon>Bacteria</taxon>
        <taxon>Pseudomonadati</taxon>
        <taxon>Pseudomonadota</taxon>
        <taxon>Gammaproteobacteria</taxon>
        <taxon>Steroidobacterales</taxon>
        <taxon>Steroidobacteraceae</taxon>
        <taxon>Steroidobacter</taxon>
    </lineage>
</organism>
<keyword evidence="2" id="KW-0645">Protease</keyword>
<dbReference type="Gene3D" id="3.40.50.1820">
    <property type="entry name" value="alpha/beta hydrolase"/>
    <property type="match status" value="1"/>
</dbReference>
<keyword evidence="3 6" id="KW-0732">Signal</keyword>
<dbReference type="PANTHER" id="PTHR11802">
    <property type="entry name" value="SERINE PROTEASE FAMILY S10 SERINE CARBOXYPEPTIDASE"/>
    <property type="match status" value="1"/>
</dbReference>
<evidence type="ECO:0000313" key="7">
    <source>
        <dbReference type="EMBL" id="MBM0105459.1"/>
    </source>
</evidence>
<keyword evidence="5" id="KW-0325">Glycoprotein</keyword>
<dbReference type="Proteomes" id="UP000661077">
    <property type="component" value="Unassembled WGS sequence"/>
</dbReference>
<comment type="caution">
    <text evidence="7">The sequence shown here is derived from an EMBL/GenBank/DDBJ whole genome shotgun (WGS) entry which is preliminary data.</text>
</comment>
<evidence type="ECO:0000256" key="4">
    <source>
        <dbReference type="ARBA" id="ARBA00022801"/>
    </source>
</evidence>
<evidence type="ECO:0000256" key="3">
    <source>
        <dbReference type="ARBA" id="ARBA00022729"/>
    </source>
</evidence>
<evidence type="ECO:0008006" key="9">
    <source>
        <dbReference type="Google" id="ProtNLM"/>
    </source>
</evidence>
<name>A0ABS1WWV3_9GAMM</name>
<evidence type="ECO:0000256" key="6">
    <source>
        <dbReference type="SAM" id="SignalP"/>
    </source>
</evidence>
<accession>A0ABS1WWV3</accession>
<proteinExistence type="predicted"/>
<evidence type="ECO:0000256" key="5">
    <source>
        <dbReference type="ARBA" id="ARBA00023180"/>
    </source>
</evidence>
<protein>
    <recommendedName>
        <fullName evidence="9">Peptidase S10</fullName>
    </recommendedName>
</protein>
<dbReference type="EMBL" id="JAEVLS010000002">
    <property type="protein sequence ID" value="MBM0105459.1"/>
    <property type="molecule type" value="Genomic_DNA"/>
</dbReference>
<dbReference type="RefSeq" id="WP_203167499.1">
    <property type="nucleotide sequence ID" value="NZ_JAEVLS010000002.1"/>
</dbReference>
<keyword evidence="8" id="KW-1185">Reference proteome</keyword>
<gene>
    <name evidence="7" type="ORF">JM946_11905</name>
</gene>
<feature type="chain" id="PRO_5045874143" description="Peptidase S10" evidence="6">
    <location>
        <begin position="23"/>
        <end position="522"/>
    </location>
</feature>
<dbReference type="InterPro" id="IPR029058">
    <property type="entry name" value="AB_hydrolase_fold"/>
</dbReference>
<dbReference type="Pfam" id="PF00450">
    <property type="entry name" value="Peptidase_S10"/>
    <property type="match status" value="1"/>
</dbReference>
<keyword evidence="4" id="KW-0378">Hydrolase</keyword>
<keyword evidence="1" id="KW-0121">Carboxypeptidase</keyword>
<evidence type="ECO:0000313" key="8">
    <source>
        <dbReference type="Proteomes" id="UP000661077"/>
    </source>
</evidence>
<sequence>MLRAIVAAVCAMAWAFSSVSEAAPVEPHADTIVTTKNSVRLEGGKTLRYTAHTGLLPLYVNDTGERMASIFFIAYTVERAAGQPKRPVTFLWNGGPGANSAQVHVLGFGPKRPQTPETYPEYGANVERPLVDHPETWLEHSDLVFVDPVGTGFSRATSEAYRATLFTGHGDAEAVAEMIRVYLTRFNLWDAPLFIGGESYGTTRAMLVSAALERRRTHLNGVLLISGSYEAGQQVPQNLKDALAITEFTATAHYHKRLSSELQALPLEHALRRSEEWARNTYAPALARPAELTAEERSKVLTELKHYTGVDGSRANAETLRLTRDVFADALLADQGLELGRYDGRMFRKARPSGQPWMPFGHTPDPSLSRTMDLLTGTSRVFNSYVRDVLGFQSDLLYQGPFGGAFHPEPLAIDPLTGFAPDWMTARFKMGDDKASEPPLHRAMTLNPKLRVLNFKGLYDGSCTLLDEAVARTEPELRTRVSNVCVPGGHMFYTDRLARQQAKRAFADFIQRATVSEERPTS</sequence>
<dbReference type="SUPFAM" id="SSF53474">
    <property type="entry name" value="alpha/beta-Hydrolases"/>
    <property type="match status" value="1"/>
</dbReference>
<feature type="signal peptide" evidence="6">
    <location>
        <begin position="1"/>
        <end position="22"/>
    </location>
</feature>
<dbReference type="PANTHER" id="PTHR11802:SF3">
    <property type="entry name" value="RETINOID-INDUCIBLE SERINE CARBOXYPEPTIDASE"/>
    <property type="match status" value="1"/>
</dbReference>